<evidence type="ECO:0000313" key="1">
    <source>
        <dbReference type="EMBL" id="SER50658.1"/>
    </source>
</evidence>
<gene>
    <name evidence="1" type="ORF">SAMN04488000_109223</name>
</gene>
<evidence type="ECO:0000313" key="2">
    <source>
        <dbReference type="Proteomes" id="UP000199503"/>
    </source>
</evidence>
<dbReference type="OrthoDB" id="7057833at2"/>
<accession>A0A1H9PRC4</accession>
<dbReference type="Proteomes" id="UP000199503">
    <property type="component" value="Unassembled WGS sequence"/>
</dbReference>
<name>A0A1H9PRC4_9PSEU</name>
<keyword evidence="2" id="KW-1185">Reference proteome</keyword>
<dbReference type="RefSeq" id="WP_089919548.1">
    <property type="nucleotide sequence ID" value="NZ_FOFV01000009.1"/>
</dbReference>
<reference evidence="2" key="1">
    <citation type="submission" date="2016-10" db="EMBL/GenBank/DDBJ databases">
        <authorList>
            <person name="Varghese N."/>
            <person name="Submissions S."/>
        </authorList>
    </citation>
    <scope>NUCLEOTIDE SEQUENCE [LARGE SCALE GENOMIC DNA]</scope>
    <source>
        <strain evidence="2">DSM 44437</strain>
    </source>
</reference>
<evidence type="ECO:0008006" key="3">
    <source>
        <dbReference type="Google" id="ProtNLM"/>
    </source>
</evidence>
<organism evidence="1 2">
    <name type="scientific">Lentzea albida</name>
    <dbReference type="NCBI Taxonomy" id="65499"/>
    <lineage>
        <taxon>Bacteria</taxon>
        <taxon>Bacillati</taxon>
        <taxon>Actinomycetota</taxon>
        <taxon>Actinomycetes</taxon>
        <taxon>Pseudonocardiales</taxon>
        <taxon>Pseudonocardiaceae</taxon>
        <taxon>Lentzea</taxon>
    </lineage>
</organism>
<dbReference type="AlphaFoldDB" id="A0A1H9PRC4"/>
<protein>
    <recommendedName>
        <fullName evidence="3">N-acetyltransferase domain-containing protein</fullName>
    </recommendedName>
</protein>
<proteinExistence type="predicted"/>
<dbReference type="SUPFAM" id="SSF55729">
    <property type="entry name" value="Acyl-CoA N-acyltransferases (Nat)"/>
    <property type="match status" value="1"/>
</dbReference>
<dbReference type="EMBL" id="FOFV01000009">
    <property type="protein sequence ID" value="SER50658.1"/>
    <property type="molecule type" value="Genomic_DNA"/>
</dbReference>
<dbReference type="InterPro" id="IPR016181">
    <property type="entry name" value="Acyl_CoA_acyltransferase"/>
</dbReference>
<dbReference type="Gene3D" id="3.40.630.30">
    <property type="match status" value="1"/>
</dbReference>
<dbReference type="STRING" id="65499.SAMN04488000_109223"/>
<sequence>MQIVLATESDAPALGELITESFRDLDLTSWLVDDLEDWRKIGPHYLEREVRDAIACGVVYTLPDLSAALVAFDHAVEPEPTPERESWLRDLTGPYFERFARFEAAFLSAHPHQSHYYGAYLAVRPTEQNNGAATLLLNHHHQVLDELGRDAYGEASSRRLVDFFGSRDYTPLGPPVVLDGHELLQPMWRTARRPG</sequence>